<keyword evidence="3" id="KW-0479">Metal-binding</keyword>
<keyword evidence="3" id="KW-0460">Magnesium</keyword>
<evidence type="ECO:0000256" key="1">
    <source>
        <dbReference type="ARBA" id="ARBA00010702"/>
    </source>
</evidence>
<accession>A0A6J4TL99</accession>
<dbReference type="AlphaFoldDB" id="A0A6J4TL99"/>
<dbReference type="InterPro" id="IPR036705">
    <property type="entry name" value="Ribosyl_crysJ1_sf"/>
</dbReference>
<feature type="binding site" evidence="3">
    <location>
        <position position="78"/>
    </location>
    <ligand>
        <name>Mg(2+)</name>
        <dbReference type="ChEBI" id="CHEBI:18420"/>
        <label>1</label>
    </ligand>
</feature>
<dbReference type="PANTHER" id="PTHR16222">
    <property type="entry name" value="ADP-RIBOSYLGLYCOHYDROLASE"/>
    <property type="match status" value="1"/>
</dbReference>
<feature type="binding site" evidence="3">
    <location>
        <position position="76"/>
    </location>
    <ligand>
        <name>Mg(2+)</name>
        <dbReference type="ChEBI" id="CHEBI:18420"/>
        <label>1</label>
    </ligand>
</feature>
<dbReference type="SUPFAM" id="SSF101478">
    <property type="entry name" value="ADP-ribosylglycohydrolase"/>
    <property type="match status" value="1"/>
</dbReference>
<dbReference type="InterPro" id="IPR050792">
    <property type="entry name" value="ADP-ribosylglycohydrolase"/>
</dbReference>
<dbReference type="GO" id="GO:0016787">
    <property type="term" value="F:hydrolase activity"/>
    <property type="evidence" value="ECO:0007669"/>
    <property type="project" value="UniProtKB-KW"/>
</dbReference>
<dbReference type="Pfam" id="PF03747">
    <property type="entry name" value="ADP_ribosyl_GH"/>
    <property type="match status" value="1"/>
</dbReference>
<evidence type="ECO:0000256" key="3">
    <source>
        <dbReference type="PIRSR" id="PIRSR605502-1"/>
    </source>
</evidence>
<feature type="binding site" evidence="3">
    <location>
        <position position="277"/>
    </location>
    <ligand>
        <name>Mg(2+)</name>
        <dbReference type="ChEBI" id="CHEBI:18420"/>
        <label>1</label>
    </ligand>
</feature>
<feature type="binding site" evidence="3">
    <location>
        <position position="279"/>
    </location>
    <ligand>
        <name>Mg(2+)</name>
        <dbReference type="ChEBI" id="CHEBI:18420"/>
        <label>1</label>
    </ligand>
</feature>
<reference evidence="4" key="1">
    <citation type="submission" date="2020-02" db="EMBL/GenBank/DDBJ databases">
        <authorList>
            <person name="Meier V. D."/>
        </authorList>
    </citation>
    <scope>NUCLEOTIDE SEQUENCE</scope>
    <source>
        <strain evidence="4">AVDCRST_MAG73</strain>
    </source>
</reference>
<gene>
    <name evidence="4" type="ORF">AVDCRST_MAG73-457</name>
</gene>
<organism evidence="4">
    <name type="scientific">uncultured Thermomicrobiales bacterium</name>
    <dbReference type="NCBI Taxonomy" id="1645740"/>
    <lineage>
        <taxon>Bacteria</taxon>
        <taxon>Pseudomonadati</taxon>
        <taxon>Thermomicrobiota</taxon>
        <taxon>Thermomicrobia</taxon>
        <taxon>Thermomicrobiales</taxon>
        <taxon>environmental samples</taxon>
    </lineage>
</organism>
<dbReference type="GO" id="GO:0046872">
    <property type="term" value="F:metal ion binding"/>
    <property type="evidence" value="ECO:0007669"/>
    <property type="project" value="UniProtKB-KW"/>
</dbReference>
<dbReference type="InterPro" id="IPR005502">
    <property type="entry name" value="Ribosyl_crysJ1"/>
</dbReference>
<name>A0A6J4TL99_9BACT</name>
<keyword evidence="2" id="KW-0378">Hydrolase</keyword>
<evidence type="ECO:0008006" key="5">
    <source>
        <dbReference type="Google" id="ProtNLM"/>
    </source>
</evidence>
<sequence>MDEGDRRRRTERLRVSMPTPTLVERYAGCLLGLACGDALGGPVEFKSRAQIAREFPGGLRDFVGGGWLDLEPGEITDDTQMTLMLAHSLVEIPGREPDLDDVAARFLEWYRSDPKDIGTTTRVSLAALAAGTPWFEAGEAALDASPPGRAAGNGAVMRCAPVALRYRTDPARLIRASQDTARITHADPRCTWGAVALNQGIVHLLGGGEPDAVAAAAVVGVAEPEVRAAILGAGDLAESAVRSGGFVVDTLSAAFRCLLREDGPEAAIVAAVNLGDDADTTGAVAGALAGARYGVAAIPERWLALLQPRDEILALAAWLLARAGGE</sequence>
<feature type="binding site" evidence="3">
    <location>
        <position position="77"/>
    </location>
    <ligand>
        <name>Mg(2+)</name>
        <dbReference type="ChEBI" id="CHEBI:18420"/>
        <label>1</label>
    </ligand>
</feature>
<dbReference type="PANTHER" id="PTHR16222:SF24">
    <property type="entry name" value="ADP-RIBOSYLHYDROLASE ARH3"/>
    <property type="match status" value="1"/>
</dbReference>
<dbReference type="Gene3D" id="1.10.4080.10">
    <property type="entry name" value="ADP-ribosylation/Crystallin J1"/>
    <property type="match status" value="1"/>
</dbReference>
<evidence type="ECO:0000313" key="4">
    <source>
        <dbReference type="EMBL" id="CAA9525405.1"/>
    </source>
</evidence>
<protein>
    <recommendedName>
        <fullName evidence="5">ADP-ribosylglycohydrolase</fullName>
    </recommendedName>
</protein>
<evidence type="ECO:0000256" key="2">
    <source>
        <dbReference type="ARBA" id="ARBA00022801"/>
    </source>
</evidence>
<comment type="similarity">
    <text evidence="1">Belongs to the ADP-ribosylglycohydrolase family.</text>
</comment>
<comment type="cofactor">
    <cofactor evidence="3">
        <name>Mg(2+)</name>
        <dbReference type="ChEBI" id="CHEBI:18420"/>
    </cofactor>
    <text evidence="3">Binds 2 magnesium ions per subunit.</text>
</comment>
<feature type="binding site" evidence="3">
    <location>
        <position position="280"/>
    </location>
    <ligand>
        <name>Mg(2+)</name>
        <dbReference type="ChEBI" id="CHEBI:18420"/>
        <label>1</label>
    </ligand>
</feature>
<proteinExistence type="inferred from homology"/>
<dbReference type="EMBL" id="CADCWE010000029">
    <property type="protein sequence ID" value="CAA9525405.1"/>
    <property type="molecule type" value="Genomic_DNA"/>
</dbReference>